<dbReference type="Proteomes" id="UP000507954">
    <property type="component" value="Unassembled WGS sequence"/>
</dbReference>
<name>A0A508WVE7_9HYPH</name>
<organism evidence="1">
    <name type="scientific">Sinorhizobium medicae</name>
    <dbReference type="NCBI Taxonomy" id="110321"/>
    <lineage>
        <taxon>Bacteria</taxon>
        <taxon>Pseudomonadati</taxon>
        <taxon>Pseudomonadota</taxon>
        <taxon>Alphaproteobacteria</taxon>
        <taxon>Hyphomicrobiales</taxon>
        <taxon>Rhizobiaceae</taxon>
        <taxon>Sinorhizobium/Ensifer group</taxon>
        <taxon>Sinorhizobium</taxon>
    </lineage>
</organism>
<accession>A0A508WVE7</accession>
<protein>
    <submittedName>
        <fullName evidence="1">Uncharacterized protein</fullName>
    </submittedName>
</protein>
<gene>
    <name evidence="1" type="ORF">EMEDMD4_1160014</name>
</gene>
<proteinExistence type="predicted"/>
<evidence type="ECO:0000313" key="1">
    <source>
        <dbReference type="EMBL" id="VTZ59611.1"/>
    </source>
</evidence>
<sequence>MNCCASYSFCTHGQRISAMLCRSAGDSIFGENGSHMGVTVNAHLFLDRRPKILDEMKTVSHLAGLRCALPGCLGIQTAANSANDLDSRTLLQPCSLRSRRCGSSKTSTTE</sequence>
<dbReference type="AlphaFoldDB" id="A0A508WVE7"/>
<reference evidence="1" key="1">
    <citation type="submission" date="2019-06" db="EMBL/GenBank/DDBJ databases">
        <authorList>
            <person name="Le Quere A."/>
            <person name="Colella S."/>
        </authorList>
    </citation>
    <scope>NUCLEOTIDE SEQUENCE</scope>
    <source>
        <strain evidence="1">EmedicaeMD41</strain>
    </source>
</reference>
<dbReference type="EMBL" id="CABFNB010000020">
    <property type="protein sequence ID" value="VTZ59611.1"/>
    <property type="molecule type" value="Genomic_DNA"/>
</dbReference>